<dbReference type="PANTHER" id="PTHR47338">
    <property type="entry name" value="ZN(II)2CYS6 TRANSCRIPTION FACTOR (EUROFUNG)-RELATED"/>
    <property type="match status" value="1"/>
</dbReference>
<dbReference type="CDD" id="cd00067">
    <property type="entry name" value="GAL4"/>
    <property type="match status" value="1"/>
</dbReference>
<dbReference type="Pfam" id="PF00172">
    <property type="entry name" value="Zn_clus"/>
    <property type="match status" value="1"/>
</dbReference>
<reference evidence="7" key="1">
    <citation type="submission" date="2020-05" db="EMBL/GenBank/DDBJ databases">
        <title>Mycena genomes resolve the evolution of fungal bioluminescence.</title>
        <authorList>
            <person name="Tsai I.J."/>
        </authorList>
    </citation>
    <scope>NUCLEOTIDE SEQUENCE</scope>
    <source>
        <strain evidence="7">110903Hualien_Pintung</strain>
    </source>
</reference>
<name>A0A8H6SCE5_MYCCL</name>
<evidence type="ECO:0000259" key="6">
    <source>
        <dbReference type="PROSITE" id="PS50048"/>
    </source>
</evidence>
<dbReference type="GO" id="GO:0008270">
    <property type="term" value="F:zinc ion binding"/>
    <property type="evidence" value="ECO:0007669"/>
    <property type="project" value="InterPro"/>
</dbReference>
<dbReference type="GO" id="GO:0000981">
    <property type="term" value="F:DNA-binding transcription factor activity, RNA polymerase II-specific"/>
    <property type="evidence" value="ECO:0007669"/>
    <property type="project" value="InterPro"/>
</dbReference>
<dbReference type="SMART" id="SM00066">
    <property type="entry name" value="GAL4"/>
    <property type="match status" value="1"/>
</dbReference>
<keyword evidence="8" id="KW-1185">Reference proteome</keyword>
<sequence>MSQGNLLLSSVPLQRGKACLSCRRRKTKCDSTRPICGPCSRNPNFADDCEYDDEGPADSQILEEQIRILQQRINELQNPAGRRSGHGSRPNQLSSQNQMPLGPLLSYFHSQQTAGANLDAFSAMAAELPPIVLQALAHNFLHNASSFGFFLNAQAFHDAIQHPVPQSPGSLPVVLLNVMHLWGIHLSTDARLARYEPALLAHSLNSTASSLTSTHPRTLLHGAQAEVLLATYFFRNGRIVEGRYHISAAIGIVLSGRWNMIRPGAAGSAEELRAVKEQIAAFWGVLTLDSIWAGVHDWAPNVIPGVPGGLDVETPWPAENLQQSGTLARFLAGLPDHPDSLQALQAKAGVLLASAATAEHRAAPDIVLDRRISTFTAALPPIQSKPVLVVHLLARVAIIRLHAGYGSSESRGKMLNAARDVLRLLTNPAVAEEVKGGVIDPIIAPILTRTCNVLISELAAANSAGTPAQPLSDSLKFLVHVMQVMAPQFKLMATNLAAVRELCNAARIILA</sequence>
<keyword evidence="5" id="KW-0539">Nucleus</keyword>
<feature type="domain" description="Zn(2)-C6 fungal-type" evidence="6">
    <location>
        <begin position="18"/>
        <end position="51"/>
    </location>
</feature>
<dbReference type="PANTHER" id="PTHR47338:SF29">
    <property type="entry name" value="ZN(2)-C6 FUNGAL-TYPE DOMAIN-CONTAINING PROTEIN"/>
    <property type="match status" value="1"/>
</dbReference>
<protein>
    <submittedName>
        <fullName evidence="7">Zn(2)-C6 fungal-type domain-containing protein</fullName>
    </submittedName>
</protein>
<comment type="caution">
    <text evidence="7">The sequence shown here is derived from an EMBL/GenBank/DDBJ whole genome shotgun (WGS) entry which is preliminary data.</text>
</comment>
<evidence type="ECO:0000256" key="4">
    <source>
        <dbReference type="ARBA" id="ARBA00023163"/>
    </source>
</evidence>
<evidence type="ECO:0000313" key="7">
    <source>
        <dbReference type="EMBL" id="KAF7296362.1"/>
    </source>
</evidence>
<dbReference type="InterPro" id="IPR001138">
    <property type="entry name" value="Zn2Cys6_DnaBD"/>
</dbReference>
<evidence type="ECO:0000256" key="3">
    <source>
        <dbReference type="ARBA" id="ARBA00023015"/>
    </source>
</evidence>
<keyword evidence="2" id="KW-0479">Metal-binding</keyword>
<dbReference type="Gene3D" id="4.10.240.10">
    <property type="entry name" value="Zn(2)-C6 fungal-type DNA-binding domain"/>
    <property type="match status" value="1"/>
</dbReference>
<dbReference type="AlphaFoldDB" id="A0A8H6SCE5"/>
<dbReference type="EMBL" id="JACAZE010000017">
    <property type="protein sequence ID" value="KAF7296362.1"/>
    <property type="molecule type" value="Genomic_DNA"/>
</dbReference>
<dbReference type="PROSITE" id="PS50048">
    <property type="entry name" value="ZN2_CY6_FUNGAL_2"/>
    <property type="match status" value="1"/>
</dbReference>
<dbReference type="InterPro" id="IPR036864">
    <property type="entry name" value="Zn2-C6_fun-type_DNA-bd_sf"/>
</dbReference>
<comment type="subcellular location">
    <subcellularLocation>
        <location evidence="1">Nucleus</location>
    </subcellularLocation>
</comment>
<proteinExistence type="predicted"/>
<keyword evidence="3" id="KW-0805">Transcription regulation</keyword>
<dbReference type="GO" id="GO:0005634">
    <property type="term" value="C:nucleus"/>
    <property type="evidence" value="ECO:0007669"/>
    <property type="project" value="UniProtKB-SubCell"/>
</dbReference>
<organism evidence="7 8">
    <name type="scientific">Mycena chlorophos</name>
    <name type="common">Agaric fungus</name>
    <name type="synonym">Agaricus chlorophos</name>
    <dbReference type="NCBI Taxonomy" id="658473"/>
    <lineage>
        <taxon>Eukaryota</taxon>
        <taxon>Fungi</taxon>
        <taxon>Dikarya</taxon>
        <taxon>Basidiomycota</taxon>
        <taxon>Agaricomycotina</taxon>
        <taxon>Agaricomycetes</taxon>
        <taxon>Agaricomycetidae</taxon>
        <taxon>Agaricales</taxon>
        <taxon>Marasmiineae</taxon>
        <taxon>Mycenaceae</taxon>
        <taxon>Mycena</taxon>
    </lineage>
</organism>
<dbReference type="Proteomes" id="UP000613580">
    <property type="component" value="Unassembled WGS sequence"/>
</dbReference>
<gene>
    <name evidence="7" type="ORF">HMN09_01106300</name>
</gene>
<accession>A0A8H6SCE5</accession>
<evidence type="ECO:0000256" key="5">
    <source>
        <dbReference type="ARBA" id="ARBA00023242"/>
    </source>
</evidence>
<dbReference type="InterPro" id="IPR050815">
    <property type="entry name" value="TF_fung"/>
</dbReference>
<dbReference type="CDD" id="cd12148">
    <property type="entry name" value="fungal_TF_MHR"/>
    <property type="match status" value="1"/>
</dbReference>
<evidence type="ECO:0000256" key="1">
    <source>
        <dbReference type="ARBA" id="ARBA00004123"/>
    </source>
</evidence>
<evidence type="ECO:0000256" key="2">
    <source>
        <dbReference type="ARBA" id="ARBA00022723"/>
    </source>
</evidence>
<keyword evidence="4" id="KW-0804">Transcription</keyword>
<dbReference type="OrthoDB" id="2309723at2759"/>
<evidence type="ECO:0000313" key="8">
    <source>
        <dbReference type="Proteomes" id="UP000613580"/>
    </source>
</evidence>
<dbReference type="SUPFAM" id="SSF57701">
    <property type="entry name" value="Zn2/Cys6 DNA-binding domain"/>
    <property type="match status" value="1"/>
</dbReference>